<dbReference type="Proteomes" id="UP000242791">
    <property type="component" value="Unassembled WGS sequence"/>
</dbReference>
<protein>
    <submittedName>
        <fullName evidence="1">Uncharacterized protein</fullName>
    </submittedName>
</protein>
<organism evidence="1 2">
    <name type="scientific">Blastomyces percursus</name>
    <dbReference type="NCBI Taxonomy" id="1658174"/>
    <lineage>
        <taxon>Eukaryota</taxon>
        <taxon>Fungi</taxon>
        <taxon>Dikarya</taxon>
        <taxon>Ascomycota</taxon>
        <taxon>Pezizomycotina</taxon>
        <taxon>Eurotiomycetes</taxon>
        <taxon>Eurotiomycetidae</taxon>
        <taxon>Onygenales</taxon>
        <taxon>Ajellomycetaceae</taxon>
        <taxon>Blastomyces</taxon>
    </lineage>
</organism>
<keyword evidence="2" id="KW-1185">Reference proteome</keyword>
<reference evidence="1 2" key="1">
    <citation type="submission" date="2015-08" db="EMBL/GenBank/DDBJ databases">
        <title>Emmonsia species relationships and genome sequence.</title>
        <authorList>
            <person name="Cuomo C.A."/>
            <person name="Schwartz I.S."/>
            <person name="Kenyon C."/>
            <person name="De Hoog G.S."/>
            <person name="Govender N.P."/>
            <person name="Botha A."/>
            <person name="Moreno L."/>
            <person name="De Vries M."/>
            <person name="Munoz J.F."/>
            <person name="Stielow J.B."/>
        </authorList>
    </citation>
    <scope>NUCLEOTIDE SEQUENCE [LARGE SCALE GENOMIC DNA]</scope>
    <source>
        <strain evidence="1 2">EI222</strain>
    </source>
</reference>
<dbReference type="VEuPathDB" id="FungiDB:ACJ73_00698"/>
<evidence type="ECO:0000313" key="2">
    <source>
        <dbReference type="Proteomes" id="UP000242791"/>
    </source>
</evidence>
<dbReference type="AlphaFoldDB" id="A0A1J9QHF4"/>
<dbReference type="OrthoDB" id="4210937at2759"/>
<dbReference type="EMBL" id="LGTZ01000052">
    <property type="protein sequence ID" value="OJD27905.1"/>
    <property type="molecule type" value="Genomic_DNA"/>
</dbReference>
<name>A0A1J9QHF4_9EURO</name>
<evidence type="ECO:0000313" key="1">
    <source>
        <dbReference type="EMBL" id="OJD27905.1"/>
    </source>
</evidence>
<gene>
    <name evidence="1" type="ORF">ACJ73_00698</name>
</gene>
<accession>A0A1J9QHF4</accession>
<comment type="caution">
    <text evidence="1">The sequence shown here is derived from an EMBL/GenBank/DDBJ whole genome shotgun (WGS) entry which is preliminary data.</text>
</comment>
<proteinExistence type="predicted"/>
<sequence>MELNDFSNIEWSDQARWNQGLAGDQPKLRLLQDSPTKSSDSRFVEIETQFLTSWNRVGLSDATTVDSVDGNSDGFPLSLPSEGPLEVATTETNCRETPLPESCECTGKILKLQEEMKRLREELESRNWYLNPRSVPKHLHWLILSSAEKLYAYIEQSLQPWAKSVTERIDDLTNERDPHTEKDQLSTDDL</sequence>